<feature type="compositionally biased region" description="Gly residues" evidence="1">
    <location>
        <begin position="61"/>
        <end position="75"/>
    </location>
</feature>
<feature type="non-terminal residue" evidence="2">
    <location>
        <position position="165"/>
    </location>
</feature>
<dbReference type="EMBL" id="CADCVH010000045">
    <property type="protein sequence ID" value="CAA9454575.1"/>
    <property type="molecule type" value="Genomic_DNA"/>
</dbReference>
<protein>
    <submittedName>
        <fullName evidence="2">Uncharacterized protein</fullName>
    </submittedName>
</protein>
<feature type="region of interest" description="Disordered" evidence="1">
    <location>
        <begin position="1"/>
        <end position="165"/>
    </location>
</feature>
<reference evidence="2" key="1">
    <citation type="submission" date="2020-02" db="EMBL/GenBank/DDBJ databases">
        <authorList>
            <person name="Meier V. D."/>
        </authorList>
    </citation>
    <scope>NUCLEOTIDE SEQUENCE</scope>
    <source>
        <strain evidence="2">AVDCRST_MAG02</strain>
    </source>
</reference>
<feature type="compositionally biased region" description="Basic residues" evidence="1">
    <location>
        <begin position="39"/>
        <end position="60"/>
    </location>
</feature>
<dbReference type="AlphaFoldDB" id="A0A6J4R3H2"/>
<evidence type="ECO:0000256" key="1">
    <source>
        <dbReference type="SAM" id="MobiDB-lite"/>
    </source>
</evidence>
<organism evidence="2">
    <name type="scientific">uncultured Rubrobacteraceae bacterium</name>
    <dbReference type="NCBI Taxonomy" id="349277"/>
    <lineage>
        <taxon>Bacteria</taxon>
        <taxon>Bacillati</taxon>
        <taxon>Actinomycetota</taxon>
        <taxon>Rubrobacteria</taxon>
        <taxon>Rubrobacterales</taxon>
        <taxon>Rubrobacteraceae</taxon>
        <taxon>environmental samples</taxon>
    </lineage>
</organism>
<feature type="compositionally biased region" description="Basic and acidic residues" evidence="1">
    <location>
        <begin position="78"/>
        <end position="96"/>
    </location>
</feature>
<feature type="compositionally biased region" description="Gly residues" evidence="1">
    <location>
        <begin position="127"/>
        <end position="137"/>
    </location>
</feature>
<gene>
    <name evidence="2" type="ORF">AVDCRST_MAG02-1386</name>
</gene>
<sequence length="165" mass="17171">GSQGSTEAVEGQVQERARVVQDHAGGQGEPGGHPDLLLRGHRPRGLRGPGPRRRRRRGHGRLLGGPAAGRPGGLRPGHLPDGRRGDGHRDRTHRGDGNGGDGPRGHSGYLQGRGGRVREHPDAVRGRGAGGVRGGARGAEEKDRAVLRGVSDPHPFAAARHGVGL</sequence>
<accession>A0A6J4R3H2</accession>
<feature type="non-terminal residue" evidence="2">
    <location>
        <position position="1"/>
    </location>
</feature>
<evidence type="ECO:0000313" key="2">
    <source>
        <dbReference type="EMBL" id="CAA9454575.1"/>
    </source>
</evidence>
<name>A0A6J4R3H2_9ACTN</name>
<feature type="compositionally biased region" description="Basic and acidic residues" evidence="1">
    <location>
        <begin position="116"/>
        <end position="125"/>
    </location>
</feature>
<proteinExistence type="predicted"/>